<evidence type="ECO:0000313" key="3">
    <source>
        <dbReference type="Proteomes" id="UP000031532"/>
    </source>
</evidence>
<organism evidence="2 3">
    <name type="scientific">Scytonema millei VB511283</name>
    <dbReference type="NCBI Taxonomy" id="1245923"/>
    <lineage>
        <taxon>Bacteria</taxon>
        <taxon>Bacillati</taxon>
        <taxon>Cyanobacteriota</taxon>
        <taxon>Cyanophyceae</taxon>
        <taxon>Nostocales</taxon>
        <taxon>Scytonemataceae</taxon>
        <taxon>Scytonema</taxon>
    </lineage>
</organism>
<protein>
    <submittedName>
        <fullName evidence="2">Photosystem reaction center subunit H</fullName>
    </submittedName>
</protein>
<dbReference type="AlphaFoldDB" id="A0A9X5I735"/>
<feature type="domain" description="PRC-barrel" evidence="1">
    <location>
        <begin position="16"/>
        <end position="86"/>
    </location>
</feature>
<dbReference type="OrthoDB" id="510842at2"/>
<keyword evidence="3" id="KW-1185">Reference proteome</keyword>
<dbReference type="InterPro" id="IPR014747">
    <property type="entry name" value="Bac_photo_RC_H_C"/>
</dbReference>
<dbReference type="GO" id="GO:0030077">
    <property type="term" value="C:plasma membrane light-harvesting complex"/>
    <property type="evidence" value="ECO:0007669"/>
    <property type="project" value="InterPro"/>
</dbReference>
<dbReference type="GO" id="GO:0019684">
    <property type="term" value="P:photosynthesis, light reaction"/>
    <property type="evidence" value="ECO:0007669"/>
    <property type="project" value="InterPro"/>
</dbReference>
<dbReference type="SUPFAM" id="SSF50346">
    <property type="entry name" value="PRC-barrel domain"/>
    <property type="match status" value="1"/>
</dbReference>
<evidence type="ECO:0000259" key="1">
    <source>
        <dbReference type="Pfam" id="PF05239"/>
    </source>
</evidence>
<reference evidence="2 3" key="1">
    <citation type="journal article" date="2015" name="Genome Announc.">
        <title>Draft Genome Sequence of the Terrestrial Cyanobacterium Scytonema millei VB511283, Isolated from Eastern India.</title>
        <authorList>
            <person name="Sen D."/>
            <person name="Chandrababunaidu M.M."/>
            <person name="Singh D."/>
            <person name="Sanghi N."/>
            <person name="Ghorai A."/>
            <person name="Mishra G.P."/>
            <person name="Madduluri M."/>
            <person name="Adhikary S.P."/>
            <person name="Tripathy S."/>
        </authorList>
    </citation>
    <scope>NUCLEOTIDE SEQUENCE [LARGE SCALE GENOMIC DNA]</scope>
    <source>
        <strain evidence="2 3">VB511283</strain>
    </source>
</reference>
<dbReference type="Gene3D" id="3.90.50.10">
    <property type="entry name" value="Photosynthetic Reaction Center, subunit H, domain 2"/>
    <property type="match status" value="1"/>
</dbReference>
<evidence type="ECO:0000313" key="2">
    <source>
        <dbReference type="EMBL" id="NHC37379.1"/>
    </source>
</evidence>
<proteinExistence type="predicted"/>
<gene>
    <name evidence="2" type="ORF">QH73_0022535</name>
</gene>
<dbReference type="EMBL" id="JTJC03000008">
    <property type="protein sequence ID" value="NHC37379.1"/>
    <property type="molecule type" value="Genomic_DNA"/>
</dbReference>
<dbReference type="InterPro" id="IPR011033">
    <property type="entry name" value="PRC_barrel-like_sf"/>
</dbReference>
<comment type="caution">
    <text evidence="2">The sequence shown here is derived from an EMBL/GenBank/DDBJ whole genome shotgun (WGS) entry which is preliminary data.</text>
</comment>
<dbReference type="RefSeq" id="WP_132867483.1">
    <property type="nucleotide sequence ID" value="NZ_JTJC03000008.1"/>
</dbReference>
<dbReference type="Pfam" id="PF05239">
    <property type="entry name" value="PRC"/>
    <property type="match status" value="1"/>
</dbReference>
<accession>A0A9X5I735</accession>
<dbReference type="InterPro" id="IPR027275">
    <property type="entry name" value="PRC-brl_dom"/>
</dbReference>
<dbReference type="Proteomes" id="UP000031532">
    <property type="component" value="Unassembled WGS sequence"/>
</dbReference>
<sequence>MALLKLKDLYPQMINRMRDSAVIGFTVYANEDEKVGTVKDILVDEDTGKFRYLIVDLGFWIFGKEVLLPIEKARVSAVERRVDAEGLTKEQAENLPEFNDDLKLDRDREARVSNAYHPANNNPSIQPGPIAPIDPMVLNTTATLNKPS</sequence>
<name>A0A9X5I735_9CYAN</name>